<comment type="similarity">
    <text evidence="2">Belongs to the TIM16/PAM16 family.</text>
</comment>
<dbReference type="Pfam" id="PF03656">
    <property type="entry name" value="Pam16"/>
    <property type="match status" value="1"/>
</dbReference>
<feature type="compositionally biased region" description="Basic and acidic residues" evidence="14">
    <location>
        <begin position="115"/>
        <end position="131"/>
    </location>
</feature>
<evidence type="ECO:0000256" key="13">
    <source>
        <dbReference type="ARBA" id="ARBA00031407"/>
    </source>
</evidence>
<dbReference type="EMBL" id="JBEVYD010000005">
    <property type="protein sequence ID" value="KAL3232575.1"/>
    <property type="molecule type" value="Genomic_DNA"/>
</dbReference>
<evidence type="ECO:0000256" key="8">
    <source>
        <dbReference type="ARBA" id="ARBA00023010"/>
    </source>
</evidence>
<keyword evidence="16" id="KW-1185">Reference proteome</keyword>
<evidence type="ECO:0000256" key="6">
    <source>
        <dbReference type="ARBA" id="ARBA00022792"/>
    </source>
</evidence>
<evidence type="ECO:0000256" key="9">
    <source>
        <dbReference type="ARBA" id="ARBA00023128"/>
    </source>
</evidence>
<sequence length="144" mass="15833">MAHRAVVKIVITGTRVLGHAFAEAYRQAAAQSAAKQGATSVGRNKSGRGRAEYGGITLDESCKILNLDPIKDLNPDKINQRFDYLFNINDKEKGGSFYLQSKIYRASERLKWELSQNEKEVAETDGAKDPNDNITTPPPPPPSS</sequence>
<evidence type="ECO:0000313" key="16">
    <source>
        <dbReference type="Proteomes" id="UP001623330"/>
    </source>
</evidence>
<dbReference type="Gene3D" id="1.10.287.110">
    <property type="entry name" value="DnaJ domain"/>
    <property type="match status" value="1"/>
</dbReference>
<keyword evidence="5" id="KW-0813">Transport</keyword>
<evidence type="ECO:0000256" key="4">
    <source>
        <dbReference type="ARBA" id="ARBA00020721"/>
    </source>
</evidence>
<evidence type="ECO:0000256" key="5">
    <source>
        <dbReference type="ARBA" id="ARBA00022448"/>
    </source>
</evidence>
<organism evidence="15 16">
    <name type="scientific">Nakaseomyces bracarensis</name>
    <dbReference type="NCBI Taxonomy" id="273131"/>
    <lineage>
        <taxon>Eukaryota</taxon>
        <taxon>Fungi</taxon>
        <taxon>Dikarya</taxon>
        <taxon>Ascomycota</taxon>
        <taxon>Saccharomycotina</taxon>
        <taxon>Saccharomycetes</taxon>
        <taxon>Saccharomycetales</taxon>
        <taxon>Saccharomycetaceae</taxon>
        <taxon>Nakaseomyces</taxon>
    </lineage>
</organism>
<gene>
    <name evidence="15" type="ORF">RNJ44_04491</name>
</gene>
<evidence type="ECO:0000256" key="12">
    <source>
        <dbReference type="ARBA" id="ARBA00030422"/>
    </source>
</evidence>
<keyword evidence="7" id="KW-0653">Protein transport</keyword>
<evidence type="ECO:0000256" key="11">
    <source>
        <dbReference type="ARBA" id="ARBA00025080"/>
    </source>
</evidence>
<keyword evidence="8" id="KW-0811">Translocation</keyword>
<dbReference type="InterPro" id="IPR005341">
    <property type="entry name" value="Tim16"/>
</dbReference>
<feature type="region of interest" description="Disordered" evidence="14">
    <location>
        <begin position="115"/>
        <end position="144"/>
    </location>
</feature>
<dbReference type="PANTHER" id="PTHR12388">
    <property type="entry name" value="MITOCHONDRIA ASSOCIATED GRANULOCYTE MACROPHAGE CSF SIGNALING MOLECULE"/>
    <property type="match status" value="1"/>
</dbReference>
<evidence type="ECO:0000256" key="7">
    <source>
        <dbReference type="ARBA" id="ARBA00022927"/>
    </source>
</evidence>
<keyword evidence="6" id="KW-0999">Mitochondrion inner membrane</keyword>
<dbReference type="InterPro" id="IPR036869">
    <property type="entry name" value="J_dom_sf"/>
</dbReference>
<dbReference type="PANTHER" id="PTHR12388:SF0">
    <property type="entry name" value="MITOCHONDRIAL IMPORT INNER MEMBRANE TRANSLOCASE SUBUNIT TIM16"/>
    <property type="match status" value="1"/>
</dbReference>
<evidence type="ECO:0000256" key="3">
    <source>
        <dbReference type="ARBA" id="ARBA00013571"/>
    </source>
</evidence>
<keyword evidence="10" id="KW-0472">Membrane</keyword>
<accession>A0ABR4NV25</accession>
<comment type="caution">
    <text evidence="15">The sequence shown here is derived from an EMBL/GenBank/DDBJ whole genome shotgun (WGS) entry which is preliminary data.</text>
</comment>
<evidence type="ECO:0000256" key="2">
    <source>
        <dbReference type="ARBA" id="ARBA00008817"/>
    </source>
</evidence>
<evidence type="ECO:0000256" key="10">
    <source>
        <dbReference type="ARBA" id="ARBA00023136"/>
    </source>
</evidence>
<evidence type="ECO:0000313" key="15">
    <source>
        <dbReference type="EMBL" id="KAL3232575.1"/>
    </source>
</evidence>
<evidence type="ECO:0000256" key="14">
    <source>
        <dbReference type="SAM" id="MobiDB-lite"/>
    </source>
</evidence>
<comment type="subcellular location">
    <subcellularLocation>
        <location evidence="1">Mitochondrion inner membrane</location>
        <topology evidence="1">Peripheral membrane protein</topology>
    </subcellularLocation>
</comment>
<reference evidence="15 16" key="1">
    <citation type="submission" date="2024-05" db="EMBL/GenBank/DDBJ databases">
        <title>Long read based assembly of the Candida bracarensis genome reveals expanded adhesin content.</title>
        <authorList>
            <person name="Marcet-Houben M."/>
            <person name="Ksiezopolska E."/>
            <person name="Gabaldon T."/>
        </authorList>
    </citation>
    <scope>NUCLEOTIDE SEQUENCE [LARGE SCALE GENOMIC DNA]</scope>
    <source>
        <strain evidence="15 16">CBM6</strain>
    </source>
</reference>
<comment type="function">
    <text evidence="11">Essential component of the PAM complex, a complex required for the translocation of transit peptide-containing proteins from the inner membrane into the mitochondrial matrix in an ATP-dependent manner. In the complex, it is required to regulate activity of mtHSP70 (SSC1) via its interaction with PAM18/TIM14. May act by positioning PAM18/TIM14 in juxtaposition to mtHSP70 at the translocon to maximize ATPase stimulation.</text>
</comment>
<dbReference type="Proteomes" id="UP001623330">
    <property type="component" value="Unassembled WGS sequence"/>
</dbReference>
<proteinExistence type="inferred from homology"/>
<protein>
    <recommendedName>
        <fullName evidence="4">Mitochondrial import inner membrane translocase subunit TIM16</fullName>
    </recommendedName>
    <alternativeName>
        <fullName evidence="3">Mitochondrial import inner membrane translocase subunit tim16</fullName>
    </alternativeName>
    <alternativeName>
        <fullName evidence="12 13">Presequence translocated-associated motor subunit PAM16</fullName>
    </alternativeName>
</protein>
<keyword evidence="9" id="KW-0496">Mitochondrion</keyword>
<evidence type="ECO:0000256" key="1">
    <source>
        <dbReference type="ARBA" id="ARBA00004637"/>
    </source>
</evidence>
<name>A0ABR4NV25_9SACH</name>